<dbReference type="SMART" id="SM00409">
    <property type="entry name" value="IG"/>
    <property type="match status" value="1"/>
</dbReference>
<comment type="caution">
    <text evidence="2">The sequence shown here is derived from an EMBL/GenBank/DDBJ whole genome shotgun (WGS) entry which is preliminary data.</text>
</comment>
<dbReference type="Gene3D" id="2.60.40.10">
    <property type="entry name" value="Immunoglobulins"/>
    <property type="match status" value="1"/>
</dbReference>
<protein>
    <submittedName>
        <fullName evidence="2">Titin</fullName>
    </submittedName>
</protein>
<dbReference type="InterPro" id="IPR036179">
    <property type="entry name" value="Ig-like_dom_sf"/>
</dbReference>
<dbReference type="Pfam" id="PF07679">
    <property type="entry name" value="I-set"/>
    <property type="match status" value="1"/>
</dbReference>
<evidence type="ECO:0000259" key="1">
    <source>
        <dbReference type="PROSITE" id="PS50835"/>
    </source>
</evidence>
<dbReference type="InterPro" id="IPR003599">
    <property type="entry name" value="Ig_sub"/>
</dbReference>
<proteinExistence type="predicted"/>
<dbReference type="AlphaFoldDB" id="A0A0V0YBQ9"/>
<dbReference type="InterPro" id="IPR013783">
    <property type="entry name" value="Ig-like_fold"/>
</dbReference>
<dbReference type="FunFam" id="2.60.40.10:FF:000119">
    <property type="entry name" value="Sallimus, isoform P"/>
    <property type="match status" value="1"/>
</dbReference>
<organism evidence="2 3">
    <name type="scientific">Trichinella pseudospiralis</name>
    <name type="common">Parasitic roundworm</name>
    <dbReference type="NCBI Taxonomy" id="6337"/>
    <lineage>
        <taxon>Eukaryota</taxon>
        <taxon>Metazoa</taxon>
        <taxon>Ecdysozoa</taxon>
        <taxon>Nematoda</taxon>
        <taxon>Enoplea</taxon>
        <taxon>Dorylaimia</taxon>
        <taxon>Trichinellida</taxon>
        <taxon>Trichinellidae</taxon>
        <taxon>Trichinella</taxon>
    </lineage>
</organism>
<dbReference type="SMART" id="SM00408">
    <property type="entry name" value="IGc2"/>
    <property type="match status" value="1"/>
</dbReference>
<evidence type="ECO:0000313" key="2">
    <source>
        <dbReference type="EMBL" id="KRX97658.1"/>
    </source>
</evidence>
<sequence>MINEGESVRLECRLQPAFDPSLKITWLRNGQPLPLGSRLRPTHDFDYVALEILTVYPEDSGIYQCKAQSAHGEATTSCSLKCTRK</sequence>
<gene>
    <name evidence="2" type="primary">sls</name>
    <name evidence="2" type="ORF">T4E_8379</name>
</gene>
<dbReference type="PANTHER" id="PTHR47633">
    <property type="entry name" value="IMMUNOGLOBULIN"/>
    <property type="match status" value="1"/>
</dbReference>
<dbReference type="EMBL" id="JYDU01000029">
    <property type="protein sequence ID" value="KRX97658.1"/>
    <property type="molecule type" value="Genomic_DNA"/>
</dbReference>
<dbReference type="SUPFAM" id="SSF48726">
    <property type="entry name" value="Immunoglobulin"/>
    <property type="match status" value="1"/>
</dbReference>
<reference evidence="2 3" key="1">
    <citation type="submission" date="2015-01" db="EMBL/GenBank/DDBJ databases">
        <title>Evolution of Trichinella species and genotypes.</title>
        <authorList>
            <person name="Korhonen P.K."/>
            <person name="Edoardo P."/>
            <person name="Giuseppe L.R."/>
            <person name="Gasser R.B."/>
        </authorList>
    </citation>
    <scope>NUCLEOTIDE SEQUENCE [LARGE SCALE GENOMIC DNA]</scope>
    <source>
        <strain evidence="2">ISS141</strain>
    </source>
</reference>
<dbReference type="STRING" id="6337.A0A0V0YBQ9"/>
<dbReference type="InterPro" id="IPR007110">
    <property type="entry name" value="Ig-like_dom"/>
</dbReference>
<dbReference type="PROSITE" id="PS50835">
    <property type="entry name" value="IG_LIKE"/>
    <property type="match status" value="1"/>
</dbReference>
<dbReference type="InterPro" id="IPR013098">
    <property type="entry name" value="Ig_I-set"/>
</dbReference>
<accession>A0A0V0YBQ9</accession>
<evidence type="ECO:0000313" key="3">
    <source>
        <dbReference type="Proteomes" id="UP000054815"/>
    </source>
</evidence>
<dbReference type="Proteomes" id="UP000054815">
    <property type="component" value="Unassembled WGS sequence"/>
</dbReference>
<feature type="domain" description="Ig-like" evidence="1">
    <location>
        <begin position="1"/>
        <end position="81"/>
    </location>
</feature>
<dbReference type="PANTHER" id="PTHR47633:SF4">
    <property type="entry name" value="MYOPALLADIN ISOFORM X1"/>
    <property type="match status" value="1"/>
</dbReference>
<name>A0A0V0YBQ9_TRIPS</name>
<dbReference type="InterPro" id="IPR003598">
    <property type="entry name" value="Ig_sub2"/>
</dbReference>